<name>A0A061G3K3_THECC</name>
<evidence type="ECO:0000313" key="2">
    <source>
        <dbReference type="EMBL" id="EOY23993.1"/>
    </source>
</evidence>
<protein>
    <submittedName>
        <fullName evidence="2">Uncharacterized protein</fullName>
    </submittedName>
</protein>
<feature type="region of interest" description="Disordered" evidence="1">
    <location>
        <begin position="46"/>
        <end position="70"/>
    </location>
</feature>
<reference evidence="2 3" key="1">
    <citation type="journal article" date="2013" name="Genome Biol.">
        <title>The genome sequence of the most widely cultivated cacao type and its use to identify candidate genes regulating pod color.</title>
        <authorList>
            <person name="Motamayor J.C."/>
            <person name="Mockaitis K."/>
            <person name="Schmutz J."/>
            <person name="Haiminen N."/>
            <person name="Iii D.L."/>
            <person name="Cornejo O."/>
            <person name="Findley S.D."/>
            <person name="Zheng P."/>
            <person name="Utro F."/>
            <person name="Royaert S."/>
            <person name="Saski C."/>
            <person name="Jenkins J."/>
            <person name="Podicheti R."/>
            <person name="Zhao M."/>
            <person name="Scheffler B.E."/>
            <person name="Stack J.C."/>
            <person name="Feltus F.A."/>
            <person name="Mustiga G.M."/>
            <person name="Amores F."/>
            <person name="Phillips W."/>
            <person name="Marelli J.P."/>
            <person name="May G.D."/>
            <person name="Shapiro H."/>
            <person name="Ma J."/>
            <person name="Bustamante C.D."/>
            <person name="Schnell R.J."/>
            <person name="Main D."/>
            <person name="Gilbert D."/>
            <person name="Parida L."/>
            <person name="Kuhn D.N."/>
        </authorList>
    </citation>
    <scope>NUCLEOTIDE SEQUENCE [LARGE SCALE GENOMIC DNA]</scope>
    <source>
        <strain evidence="3">cv. Matina 1-6</strain>
    </source>
</reference>
<dbReference type="AlphaFoldDB" id="A0A061G3K3"/>
<dbReference type="HOGENOM" id="CLU_2762966_0_0_1"/>
<sequence>MKLNPAPEIKQIFSYCGAPTPWKISSNGDNQLRRPTPAIQRRFKRMGVPPRWKKMGEALSNSTKMTDTAA</sequence>
<evidence type="ECO:0000256" key="1">
    <source>
        <dbReference type="SAM" id="MobiDB-lite"/>
    </source>
</evidence>
<accession>A0A061G3K3</accession>
<feature type="compositionally biased region" description="Polar residues" evidence="1">
    <location>
        <begin position="59"/>
        <end position="70"/>
    </location>
</feature>
<dbReference type="Proteomes" id="UP000026915">
    <property type="component" value="Chromosome 3"/>
</dbReference>
<proteinExistence type="predicted"/>
<dbReference type="EMBL" id="CM001881">
    <property type="protein sequence ID" value="EOY23993.1"/>
    <property type="molecule type" value="Genomic_DNA"/>
</dbReference>
<dbReference type="Gramene" id="EOY23993">
    <property type="protein sequence ID" value="EOY23993"/>
    <property type="gene ID" value="TCM_015713"/>
</dbReference>
<evidence type="ECO:0000313" key="3">
    <source>
        <dbReference type="Proteomes" id="UP000026915"/>
    </source>
</evidence>
<organism evidence="2 3">
    <name type="scientific">Theobroma cacao</name>
    <name type="common">Cacao</name>
    <name type="synonym">Cocoa</name>
    <dbReference type="NCBI Taxonomy" id="3641"/>
    <lineage>
        <taxon>Eukaryota</taxon>
        <taxon>Viridiplantae</taxon>
        <taxon>Streptophyta</taxon>
        <taxon>Embryophyta</taxon>
        <taxon>Tracheophyta</taxon>
        <taxon>Spermatophyta</taxon>
        <taxon>Magnoliopsida</taxon>
        <taxon>eudicotyledons</taxon>
        <taxon>Gunneridae</taxon>
        <taxon>Pentapetalae</taxon>
        <taxon>rosids</taxon>
        <taxon>malvids</taxon>
        <taxon>Malvales</taxon>
        <taxon>Malvaceae</taxon>
        <taxon>Byttnerioideae</taxon>
        <taxon>Theobroma</taxon>
    </lineage>
</organism>
<dbReference type="InParanoid" id="A0A061G3K3"/>
<keyword evidence="3" id="KW-1185">Reference proteome</keyword>
<gene>
    <name evidence="2" type="ORF">TCM_015713</name>
</gene>